<comment type="similarity">
    <text evidence="11">Belongs to the protein kinase superfamily. Tyr protein kinase family.</text>
</comment>
<dbReference type="InterPro" id="IPR008266">
    <property type="entry name" value="Tyr_kinase_AS"/>
</dbReference>
<sequence>MSIDGETLKTDFMVKRSQMKGIFKAENYRSRWFVLTSNVLRYHEGALETSPGREKGRIPLADVRAVEEVVYRDPVARDVFVLYIVALHSGQRKEWMDLIRNGAPARQNDRSTNVTSDNNHRSPEPQKKIAVALYDYKKADSGDLCLKKGEQYEILDDTNENWWLAKNIRSFWYYRNMTRLSSEDILKDDGRDGTFLVRDSSQPGMYTLSILTHDTPQGSGVVRHYHIKKNSKKLYYLSDNHAFDNIPDLIFYHKHNSAGLIVRLRSPPQSANDQPPTAGFGHGQFGEVAVKMMQANAMSEDDFVLEATTMQRLTHANLVQLYGVCSAAPIYIVTEFMKHGALLQYLRRHKTRLLDQPGKLLDMCIQVCSAMKYLESHQFLHRDLAARNCLVGDNNVIKVGDFGLARFVLDDDYTSSSGTKFPIKWASPEVLQYTRFSTKSDIWAYGVLMWEIFSGGEMPYKGVRNPDVISLVVTQKKRLECPRSCPSAIYSIMSLCWKALADHRPPFKDVYDDLLKLQEEREYVG</sequence>
<dbReference type="Pfam" id="PF07714">
    <property type="entry name" value="PK_Tyr_Ser-Thr"/>
    <property type="match status" value="1"/>
</dbReference>
<dbReference type="SUPFAM" id="SSF50729">
    <property type="entry name" value="PH domain-like"/>
    <property type="match status" value="1"/>
</dbReference>
<dbReference type="Proteomes" id="UP001209878">
    <property type="component" value="Unassembled WGS sequence"/>
</dbReference>
<dbReference type="GO" id="GO:0005524">
    <property type="term" value="F:ATP binding"/>
    <property type="evidence" value="ECO:0007669"/>
    <property type="project" value="UniProtKB-KW"/>
</dbReference>
<keyword evidence="5 11" id="KW-0067">ATP-binding</keyword>
<dbReference type="InterPro" id="IPR011009">
    <property type="entry name" value="Kinase-like_dom_sf"/>
</dbReference>
<dbReference type="SMART" id="SM00326">
    <property type="entry name" value="SH3"/>
    <property type="match status" value="1"/>
</dbReference>
<evidence type="ECO:0000256" key="4">
    <source>
        <dbReference type="ARBA" id="ARBA00022777"/>
    </source>
</evidence>
<keyword evidence="6 9" id="KW-0727">SH2 domain</keyword>
<name>A0AAD9P5C0_RIDPI</name>
<keyword evidence="1 10" id="KW-0728">SH3 domain</keyword>
<dbReference type="SMART" id="SM00233">
    <property type="entry name" value="PH"/>
    <property type="match status" value="1"/>
</dbReference>
<dbReference type="SMART" id="SM00219">
    <property type="entry name" value="TyrKc"/>
    <property type="match status" value="1"/>
</dbReference>
<evidence type="ECO:0000256" key="8">
    <source>
        <dbReference type="ARBA" id="ARBA00051245"/>
    </source>
</evidence>
<evidence type="ECO:0000313" key="17">
    <source>
        <dbReference type="Proteomes" id="UP001209878"/>
    </source>
</evidence>
<dbReference type="InterPro" id="IPR036860">
    <property type="entry name" value="SH2_dom_sf"/>
</dbReference>
<dbReference type="InterPro" id="IPR001849">
    <property type="entry name" value="PH_domain"/>
</dbReference>
<dbReference type="PRINTS" id="PR00401">
    <property type="entry name" value="SH2DOMAIN"/>
</dbReference>
<feature type="domain" description="SH3" evidence="13">
    <location>
        <begin position="125"/>
        <end position="191"/>
    </location>
</feature>
<evidence type="ECO:0000313" key="16">
    <source>
        <dbReference type="EMBL" id="KAK2188437.1"/>
    </source>
</evidence>
<evidence type="ECO:0000259" key="12">
    <source>
        <dbReference type="PROSITE" id="PS50001"/>
    </source>
</evidence>
<keyword evidence="3 11" id="KW-0547">Nucleotide-binding</keyword>
<feature type="domain" description="PH" evidence="14">
    <location>
        <begin position="6"/>
        <end position="104"/>
    </location>
</feature>
<dbReference type="EMBL" id="JAODUO010000132">
    <property type="protein sequence ID" value="KAK2188437.1"/>
    <property type="molecule type" value="Genomic_DNA"/>
</dbReference>
<accession>A0AAD9P5C0</accession>
<evidence type="ECO:0000256" key="3">
    <source>
        <dbReference type="ARBA" id="ARBA00022741"/>
    </source>
</evidence>
<evidence type="ECO:0000256" key="7">
    <source>
        <dbReference type="ARBA" id="ARBA00023137"/>
    </source>
</evidence>
<keyword evidence="2 11" id="KW-0808">Transferase</keyword>
<gene>
    <name evidence="16" type="ORF">NP493_132g04008</name>
</gene>
<dbReference type="GO" id="GO:0004715">
    <property type="term" value="F:non-membrane spanning protein tyrosine kinase activity"/>
    <property type="evidence" value="ECO:0007669"/>
    <property type="project" value="UniProtKB-EC"/>
</dbReference>
<dbReference type="Gene3D" id="2.30.30.40">
    <property type="entry name" value="SH3 Domains"/>
    <property type="match status" value="1"/>
</dbReference>
<keyword evidence="7 11" id="KW-0829">Tyrosine-protein kinase</keyword>
<dbReference type="Pfam" id="PF00017">
    <property type="entry name" value="SH2"/>
    <property type="match status" value="1"/>
</dbReference>
<evidence type="ECO:0000256" key="9">
    <source>
        <dbReference type="PROSITE-ProRule" id="PRU00191"/>
    </source>
</evidence>
<dbReference type="InterPro" id="IPR001452">
    <property type="entry name" value="SH3_domain"/>
</dbReference>
<keyword evidence="4 11" id="KW-0418">Kinase</keyword>
<evidence type="ECO:0000256" key="6">
    <source>
        <dbReference type="ARBA" id="ARBA00022999"/>
    </source>
</evidence>
<dbReference type="InterPro" id="IPR011993">
    <property type="entry name" value="PH-like_dom_sf"/>
</dbReference>
<dbReference type="Gene3D" id="1.10.510.10">
    <property type="entry name" value="Transferase(Phosphotransferase) domain 1"/>
    <property type="match status" value="1"/>
</dbReference>
<dbReference type="InterPro" id="IPR020635">
    <property type="entry name" value="Tyr_kinase_cat_dom"/>
</dbReference>
<feature type="domain" description="Protein kinase" evidence="15">
    <location>
        <begin position="247"/>
        <end position="524"/>
    </location>
</feature>
<dbReference type="SMART" id="SM00252">
    <property type="entry name" value="SH2"/>
    <property type="match status" value="1"/>
</dbReference>
<dbReference type="Pfam" id="PF00018">
    <property type="entry name" value="SH3_1"/>
    <property type="match status" value="1"/>
</dbReference>
<dbReference type="Gene3D" id="2.30.29.30">
    <property type="entry name" value="Pleckstrin-homology domain (PH domain)/Phosphotyrosine-binding domain (PTB)"/>
    <property type="match status" value="1"/>
</dbReference>
<evidence type="ECO:0000256" key="2">
    <source>
        <dbReference type="ARBA" id="ARBA00022679"/>
    </source>
</evidence>
<dbReference type="PANTHER" id="PTHR24418">
    <property type="entry name" value="TYROSINE-PROTEIN KINASE"/>
    <property type="match status" value="1"/>
</dbReference>
<dbReference type="InterPro" id="IPR001245">
    <property type="entry name" value="Ser-Thr/Tyr_kinase_cat_dom"/>
</dbReference>
<feature type="domain" description="SH2" evidence="12">
    <location>
        <begin position="172"/>
        <end position="268"/>
    </location>
</feature>
<dbReference type="InterPro" id="IPR050198">
    <property type="entry name" value="Non-receptor_tyrosine_kinases"/>
</dbReference>
<dbReference type="SUPFAM" id="SSF56112">
    <property type="entry name" value="Protein kinase-like (PK-like)"/>
    <property type="match status" value="1"/>
</dbReference>
<evidence type="ECO:0000259" key="14">
    <source>
        <dbReference type="PROSITE" id="PS50003"/>
    </source>
</evidence>
<dbReference type="GO" id="GO:0005737">
    <property type="term" value="C:cytoplasm"/>
    <property type="evidence" value="ECO:0007669"/>
    <property type="project" value="UniProtKB-ARBA"/>
</dbReference>
<evidence type="ECO:0000256" key="10">
    <source>
        <dbReference type="PROSITE-ProRule" id="PRU00192"/>
    </source>
</evidence>
<dbReference type="InterPro" id="IPR000980">
    <property type="entry name" value="SH2"/>
</dbReference>
<organism evidence="16 17">
    <name type="scientific">Ridgeia piscesae</name>
    <name type="common">Tubeworm</name>
    <dbReference type="NCBI Taxonomy" id="27915"/>
    <lineage>
        <taxon>Eukaryota</taxon>
        <taxon>Metazoa</taxon>
        <taxon>Spiralia</taxon>
        <taxon>Lophotrochozoa</taxon>
        <taxon>Annelida</taxon>
        <taxon>Polychaeta</taxon>
        <taxon>Sedentaria</taxon>
        <taxon>Canalipalpata</taxon>
        <taxon>Sabellida</taxon>
        <taxon>Siboglinidae</taxon>
        <taxon>Ridgeia</taxon>
    </lineage>
</organism>
<dbReference type="AlphaFoldDB" id="A0AAD9P5C0"/>
<dbReference type="PROSITE" id="PS50002">
    <property type="entry name" value="SH3"/>
    <property type="match status" value="1"/>
</dbReference>
<reference evidence="16" key="1">
    <citation type="journal article" date="2023" name="Mol. Biol. Evol.">
        <title>Third-Generation Sequencing Reveals the Adaptive Role of the Epigenome in Three Deep-Sea Polychaetes.</title>
        <authorList>
            <person name="Perez M."/>
            <person name="Aroh O."/>
            <person name="Sun Y."/>
            <person name="Lan Y."/>
            <person name="Juniper S.K."/>
            <person name="Young C.R."/>
            <person name="Angers B."/>
            <person name="Qian P.Y."/>
        </authorList>
    </citation>
    <scope>NUCLEOTIDE SEQUENCE</scope>
    <source>
        <strain evidence="16">R07B-5</strain>
    </source>
</reference>
<dbReference type="PROSITE" id="PS50001">
    <property type="entry name" value="SH2"/>
    <property type="match status" value="1"/>
</dbReference>
<dbReference type="PROSITE" id="PS50011">
    <property type="entry name" value="PROTEIN_KINASE_DOM"/>
    <property type="match status" value="1"/>
</dbReference>
<evidence type="ECO:0000256" key="5">
    <source>
        <dbReference type="ARBA" id="ARBA00022840"/>
    </source>
</evidence>
<dbReference type="FunFam" id="1.10.510.10:FF:000052">
    <property type="entry name" value="Tyrosine-protein kinase"/>
    <property type="match status" value="1"/>
</dbReference>
<protein>
    <recommendedName>
        <fullName evidence="11">Tyrosine-protein kinase</fullName>
        <ecNumber evidence="11">2.7.10.2</ecNumber>
    </recommendedName>
</protein>
<dbReference type="PROSITE" id="PS00109">
    <property type="entry name" value="PROTEIN_KINASE_TYR"/>
    <property type="match status" value="1"/>
</dbReference>
<proteinExistence type="inferred from homology"/>
<keyword evidence="17" id="KW-1185">Reference proteome</keyword>
<dbReference type="InterPro" id="IPR000719">
    <property type="entry name" value="Prot_kinase_dom"/>
</dbReference>
<dbReference type="PROSITE" id="PS50003">
    <property type="entry name" value="PH_DOMAIN"/>
    <property type="match status" value="1"/>
</dbReference>
<comment type="catalytic activity">
    <reaction evidence="8 11">
        <text>L-tyrosyl-[protein] + ATP = O-phospho-L-tyrosyl-[protein] + ADP + H(+)</text>
        <dbReference type="Rhea" id="RHEA:10596"/>
        <dbReference type="Rhea" id="RHEA-COMP:10136"/>
        <dbReference type="Rhea" id="RHEA-COMP:20101"/>
        <dbReference type="ChEBI" id="CHEBI:15378"/>
        <dbReference type="ChEBI" id="CHEBI:30616"/>
        <dbReference type="ChEBI" id="CHEBI:46858"/>
        <dbReference type="ChEBI" id="CHEBI:61978"/>
        <dbReference type="ChEBI" id="CHEBI:456216"/>
        <dbReference type="EC" id="2.7.10.2"/>
    </reaction>
</comment>
<evidence type="ECO:0000259" key="15">
    <source>
        <dbReference type="PROSITE" id="PS50011"/>
    </source>
</evidence>
<comment type="caution">
    <text evidence="16">The sequence shown here is derived from an EMBL/GenBank/DDBJ whole genome shotgun (WGS) entry which is preliminary data.</text>
</comment>
<dbReference type="InterPro" id="IPR036028">
    <property type="entry name" value="SH3-like_dom_sf"/>
</dbReference>
<dbReference type="SUPFAM" id="SSF50044">
    <property type="entry name" value="SH3-domain"/>
    <property type="match status" value="1"/>
</dbReference>
<dbReference type="EC" id="2.7.10.2" evidence="11"/>
<evidence type="ECO:0000256" key="11">
    <source>
        <dbReference type="RuleBase" id="RU362096"/>
    </source>
</evidence>
<dbReference type="SUPFAM" id="SSF55550">
    <property type="entry name" value="SH2 domain"/>
    <property type="match status" value="1"/>
</dbReference>
<evidence type="ECO:0000259" key="13">
    <source>
        <dbReference type="PROSITE" id="PS50002"/>
    </source>
</evidence>
<dbReference type="PRINTS" id="PR00109">
    <property type="entry name" value="TYRKINASE"/>
</dbReference>
<dbReference type="Gene3D" id="3.30.505.10">
    <property type="entry name" value="SH2 domain"/>
    <property type="match status" value="1"/>
</dbReference>
<evidence type="ECO:0000256" key="1">
    <source>
        <dbReference type="ARBA" id="ARBA00022443"/>
    </source>
</evidence>